<dbReference type="PROSITE" id="PS00552">
    <property type="entry name" value="HTH_MERR_1"/>
    <property type="match status" value="1"/>
</dbReference>
<dbReference type="Gene3D" id="1.10.1660.10">
    <property type="match status" value="1"/>
</dbReference>
<reference evidence="6" key="1">
    <citation type="journal article" date="2019" name="Int. J. Syst. Evol. Microbiol.">
        <title>The Global Catalogue of Microorganisms (GCM) 10K type strain sequencing project: providing services to taxonomists for standard genome sequencing and annotation.</title>
        <authorList>
            <consortium name="The Broad Institute Genomics Platform"/>
            <consortium name="The Broad Institute Genome Sequencing Center for Infectious Disease"/>
            <person name="Wu L."/>
            <person name="Ma J."/>
        </authorList>
    </citation>
    <scope>NUCLEOTIDE SEQUENCE [LARGE SCALE GENOMIC DNA]</scope>
    <source>
        <strain evidence="6">CGMCC 1.7693</strain>
    </source>
</reference>
<keyword evidence="3" id="KW-0804">Transcription</keyword>
<dbReference type="SUPFAM" id="SSF46955">
    <property type="entry name" value="Putative DNA-binding domain"/>
    <property type="match status" value="1"/>
</dbReference>
<dbReference type="PROSITE" id="PS50937">
    <property type="entry name" value="HTH_MERR_2"/>
    <property type="match status" value="1"/>
</dbReference>
<evidence type="ECO:0000313" key="6">
    <source>
        <dbReference type="Proteomes" id="UP000641206"/>
    </source>
</evidence>
<proteinExistence type="predicted"/>
<dbReference type="SMART" id="SM00422">
    <property type="entry name" value="HTH_MERR"/>
    <property type="match status" value="1"/>
</dbReference>
<evidence type="ECO:0000256" key="1">
    <source>
        <dbReference type="ARBA" id="ARBA00023015"/>
    </source>
</evidence>
<dbReference type="Proteomes" id="UP000641206">
    <property type="component" value="Unassembled WGS sequence"/>
</dbReference>
<comment type="caution">
    <text evidence="5">The sequence shown here is derived from an EMBL/GenBank/DDBJ whole genome shotgun (WGS) entry which is preliminary data.</text>
</comment>
<name>A0ABQ2NUQ5_9BACI</name>
<dbReference type="InterPro" id="IPR000551">
    <property type="entry name" value="MerR-type_HTH_dom"/>
</dbReference>
<sequence length="124" mass="14732">MKIGELSKETGVSIRSLRYYEKKNLIRPPRQENGYREYEESDIETVKAVQLFLKLGMNTEEIYQVLSCGDFQFAENKECAQDAIDLYSERLINVREQINNLQEIEIHLEKLMKYWEMKKEESGD</sequence>
<keyword evidence="6" id="KW-1185">Reference proteome</keyword>
<dbReference type="PANTHER" id="PTHR30204">
    <property type="entry name" value="REDOX-CYCLING DRUG-SENSING TRANSCRIPTIONAL ACTIVATOR SOXR"/>
    <property type="match status" value="1"/>
</dbReference>
<gene>
    <name evidence="5" type="ORF">GCM10011346_21420</name>
</gene>
<feature type="domain" description="HTH merR-type" evidence="4">
    <location>
        <begin position="1"/>
        <end position="68"/>
    </location>
</feature>
<dbReference type="InterPro" id="IPR047057">
    <property type="entry name" value="MerR_fam"/>
</dbReference>
<accession>A0ABQ2NUQ5</accession>
<evidence type="ECO:0000256" key="3">
    <source>
        <dbReference type="ARBA" id="ARBA00023163"/>
    </source>
</evidence>
<evidence type="ECO:0000313" key="5">
    <source>
        <dbReference type="EMBL" id="GGP11012.1"/>
    </source>
</evidence>
<dbReference type="PANTHER" id="PTHR30204:SF94">
    <property type="entry name" value="HEAVY METAL-DEPENDENT TRANSCRIPTIONAL REGULATOR HI_0293-RELATED"/>
    <property type="match status" value="1"/>
</dbReference>
<evidence type="ECO:0000259" key="4">
    <source>
        <dbReference type="PROSITE" id="PS50937"/>
    </source>
</evidence>
<dbReference type="EMBL" id="BMLW01000005">
    <property type="protein sequence ID" value="GGP11012.1"/>
    <property type="molecule type" value="Genomic_DNA"/>
</dbReference>
<keyword evidence="1" id="KW-0805">Transcription regulation</keyword>
<dbReference type="Pfam" id="PF13411">
    <property type="entry name" value="MerR_1"/>
    <property type="match status" value="1"/>
</dbReference>
<dbReference type="PRINTS" id="PR00040">
    <property type="entry name" value="HTHMERR"/>
</dbReference>
<dbReference type="InterPro" id="IPR009061">
    <property type="entry name" value="DNA-bd_dom_put_sf"/>
</dbReference>
<keyword evidence="2" id="KW-0238">DNA-binding</keyword>
<organism evidence="5 6">
    <name type="scientific">Oceanobacillus neutriphilus</name>
    <dbReference type="NCBI Taxonomy" id="531815"/>
    <lineage>
        <taxon>Bacteria</taxon>
        <taxon>Bacillati</taxon>
        <taxon>Bacillota</taxon>
        <taxon>Bacilli</taxon>
        <taxon>Bacillales</taxon>
        <taxon>Bacillaceae</taxon>
        <taxon>Oceanobacillus</taxon>
    </lineage>
</organism>
<dbReference type="RefSeq" id="WP_188734412.1">
    <property type="nucleotide sequence ID" value="NZ_BMLW01000005.1"/>
</dbReference>
<protein>
    <submittedName>
        <fullName evidence="5">Transcriptional regulator</fullName>
    </submittedName>
</protein>
<evidence type="ECO:0000256" key="2">
    <source>
        <dbReference type="ARBA" id="ARBA00023125"/>
    </source>
</evidence>